<dbReference type="PROSITE" id="PS00041">
    <property type="entry name" value="HTH_ARAC_FAMILY_1"/>
    <property type="match status" value="1"/>
</dbReference>
<evidence type="ECO:0000313" key="5">
    <source>
        <dbReference type="EMBL" id="NDY90058.1"/>
    </source>
</evidence>
<evidence type="ECO:0000256" key="3">
    <source>
        <dbReference type="ARBA" id="ARBA00023163"/>
    </source>
</evidence>
<keyword evidence="6" id="KW-1185">Reference proteome</keyword>
<dbReference type="Proteomes" id="UP000484255">
    <property type="component" value="Unassembled WGS sequence"/>
</dbReference>
<dbReference type="Pfam" id="PF12833">
    <property type="entry name" value="HTH_18"/>
    <property type="match status" value="1"/>
</dbReference>
<feature type="domain" description="HTH araC/xylS-type" evidence="4">
    <location>
        <begin position="247"/>
        <end position="346"/>
    </location>
</feature>
<comment type="caution">
    <text evidence="5">The sequence shown here is derived from an EMBL/GenBank/DDBJ whole genome shotgun (WGS) entry which is preliminary data.</text>
</comment>
<dbReference type="InterPro" id="IPR050204">
    <property type="entry name" value="AraC_XylS_family_regulators"/>
</dbReference>
<dbReference type="EMBL" id="JAAGOH010000002">
    <property type="protein sequence ID" value="NDY90058.1"/>
    <property type="molecule type" value="Genomic_DNA"/>
</dbReference>
<dbReference type="Gene3D" id="1.10.10.60">
    <property type="entry name" value="Homeodomain-like"/>
    <property type="match status" value="1"/>
</dbReference>
<evidence type="ECO:0000256" key="2">
    <source>
        <dbReference type="ARBA" id="ARBA00023125"/>
    </source>
</evidence>
<dbReference type="InterPro" id="IPR018060">
    <property type="entry name" value="HTH_AraC"/>
</dbReference>
<gene>
    <name evidence="5" type="ORF">G3A44_02505</name>
</gene>
<dbReference type="InterPro" id="IPR018062">
    <property type="entry name" value="HTH_AraC-typ_CS"/>
</dbReference>
<accession>A0A7C9TH11</accession>
<keyword evidence="3" id="KW-0804">Transcription</keyword>
<dbReference type="PANTHER" id="PTHR46796">
    <property type="entry name" value="HTH-TYPE TRANSCRIPTIONAL ACTIVATOR RHAS-RELATED"/>
    <property type="match status" value="1"/>
</dbReference>
<dbReference type="SUPFAM" id="SSF46689">
    <property type="entry name" value="Homeodomain-like"/>
    <property type="match status" value="1"/>
</dbReference>
<keyword evidence="1" id="KW-0805">Transcription regulation</keyword>
<protein>
    <submittedName>
        <fullName evidence="5">Helix-turn-helix domain-containing protein</fullName>
    </submittedName>
</protein>
<dbReference type="SMART" id="SM00342">
    <property type="entry name" value="HTH_ARAC"/>
    <property type="match status" value="1"/>
</dbReference>
<proteinExistence type="predicted"/>
<reference evidence="5 6" key="1">
    <citation type="submission" date="2020-02" db="EMBL/GenBank/DDBJ databases">
        <title>Ideonella bacterium strain TBM-1.</title>
        <authorList>
            <person name="Chen W.-M."/>
        </authorList>
    </citation>
    <scope>NUCLEOTIDE SEQUENCE [LARGE SCALE GENOMIC DNA]</scope>
    <source>
        <strain evidence="5 6">TBM-1</strain>
    </source>
</reference>
<dbReference type="RefSeq" id="WP_163455914.1">
    <property type="nucleotide sequence ID" value="NZ_JAAGOH010000002.1"/>
</dbReference>
<keyword evidence="2" id="KW-0238">DNA-binding</keyword>
<dbReference type="PROSITE" id="PS01124">
    <property type="entry name" value="HTH_ARAC_FAMILY_2"/>
    <property type="match status" value="1"/>
</dbReference>
<evidence type="ECO:0000259" key="4">
    <source>
        <dbReference type="PROSITE" id="PS01124"/>
    </source>
</evidence>
<organism evidence="5 6">
    <name type="scientific">Ideonella livida</name>
    <dbReference type="NCBI Taxonomy" id="2707176"/>
    <lineage>
        <taxon>Bacteria</taxon>
        <taxon>Pseudomonadati</taxon>
        <taxon>Pseudomonadota</taxon>
        <taxon>Betaproteobacteria</taxon>
        <taxon>Burkholderiales</taxon>
        <taxon>Sphaerotilaceae</taxon>
        <taxon>Ideonella</taxon>
    </lineage>
</organism>
<name>A0A7C9TH11_9BURK</name>
<dbReference type="GO" id="GO:0003700">
    <property type="term" value="F:DNA-binding transcription factor activity"/>
    <property type="evidence" value="ECO:0007669"/>
    <property type="project" value="InterPro"/>
</dbReference>
<evidence type="ECO:0000313" key="6">
    <source>
        <dbReference type="Proteomes" id="UP000484255"/>
    </source>
</evidence>
<dbReference type="InterPro" id="IPR009057">
    <property type="entry name" value="Homeodomain-like_sf"/>
</dbReference>
<sequence length="349" mass="37676">MALAAHAAALPAPAPTPGWHALRRRQAQDVDEQAALLQGWQQDYAQVSAGPFEGEVEELRLDDPAGWPQHTVLHLFVEHTGQRLLQRGALPPGLLALGIPLELGTAGQAVTFCGATDWMGPQAGARWCTFSGAGGFEFATPSGLRMTGVEVSLDWLGAGLQPEEQACLATLAAQPGLRSAPLDTLAAWREWLAGALTLLRQDAHCLDSEATRQALRATLRSNLLELLTLDAGPAPAVDALPQWTLVQRAQAHVRADPETPHTVADLCQALGVSRRTLQAAFQKVLGLAPACWLRSQRLAGAHRALRSEATRSVAEAATQWGFWHLGLFARDYRRQFGRLPSQDLRRAAH</sequence>
<dbReference type="GO" id="GO:0043565">
    <property type="term" value="F:sequence-specific DNA binding"/>
    <property type="evidence" value="ECO:0007669"/>
    <property type="project" value="InterPro"/>
</dbReference>
<dbReference type="PANTHER" id="PTHR46796:SF12">
    <property type="entry name" value="HTH-TYPE DNA-BINDING TRANSCRIPTIONAL ACTIVATOR EUTR"/>
    <property type="match status" value="1"/>
</dbReference>
<evidence type="ECO:0000256" key="1">
    <source>
        <dbReference type="ARBA" id="ARBA00023015"/>
    </source>
</evidence>
<dbReference type="AlphaFoldDB" id="A0A7C9TH11"/>